<evidence type="ECO:0000256" key="1">
    <source>
        <dbReference type="SAM" id="MobiDB-lite"/>
    </source>
</evidence>
<accession>A0A9D1WRV5</accession>
<dbReference type="InterPro" id="IPR016047">
    <property type="entry name" value="M23ase_b-sheet_dom"/>
</dbReference>
<sequence>MEPAKRFPHRAGLPSGRGRRGRGDPCLAATLLQLAACGLLAAACWLGRGQPWMQPLKEAYLPLLTASQEELSLAELGEGISQAGQGLAAWTEQATRSLWAKLWEDTPQPAPEVDLTAWQGLEGAGGWLGSGDAQFPQEAPASCSLGALALSAPLSPPVSGRITCDYGWRLHPISGEQDFHTGLDIAAPQGSGIYAALPGVVAEVGESAIYGNYLVLDHGGGLQTAYCHCDSVVAPQGALLRRGELVARVGSTGISTGPHLHLELLKGELRYDPIQGLTGVVTDGI</sequence>
<reference evidence="3" key="1">
    <citation type="journal article" date="2021" name="PeerJ">
        <title>Extensive microbial diversity within the chicken gut microbiome revealed by metagenomics and culture.</title>
        <authorList>
            <person name="Gilroy R."/>
            <person name="Ravi A."/>
            <person name="Getino M."/>
            <person name="Pursley I."/>
            <person name="Horton D.L."/>
            <person name="Alikhan N.F."/>
            <person name="Baker D."/>
            <person name="Gharbi K."/>
            <person name="Hall N."/>
            <person name="Watson M."/>
            <person name="Adriaenssens E.M."/>
            <person name="Foster-Nyarko E."/>
            <person name="Jarju S."/>
            <person name="Secka A."/>
            <person name="Antonio M."/>
            <person name="Oren A."/>
            <person name="Chaudhuri R.R."/>
            <person name="La Ragione R."/>
            <person name="Hildebrand F."/>
            <person name="Pallen M.J."/>
        </authorList>
    </citation>
    <scope>NUCLEOTIDE SEQUENCE</scope>
    <source>
        <strain evidence="3">CHK188-5543</strain>
    </source>
</reference>
<dbReference type="Gene3D" id="2.70.70.10">
    <property type="entry name" value="Glucose Permease (Domain IIA)"/>
    <property type="match status" value="1"/>
</dbReference>
<dbReference type="PANTHER" id="PTHR21666:SF270">
    <property type="entry name" value="MUREIN HYDROLASE ACTIVATOR ENVC"/>
    <property type="match status" value="1"/>
</dbReference>
<evidence type="ECO:0000313" key="4">
    <source>
        <dbReference type="Proteomes" id="UP000886800"/>
    </source>
</evidence>
<evidence type="ECO:0000313" key="3">
    <source>
        <dbReference type="EMBL" id="HIX65655.1"/>
    </source>
</evidence>
<dbReference type="AlphaFoldDB" id="A0A9D1WRV5"/>
<dbReference type="PANTHER" id="PTHR21666">
    <property type="entry name" value="PEPTIDASE-RELATED"/>
    <property type="match status" value="1"/>
</dbReference>
<feature type="domain" description="M23ase beta-sheet core" evidence="2">
    <location>
        <begin position="179"/>
        <end position="273"/>
    </location>
</feature>
<dbReference type="InterPro" id="IPR011055">
    <property type="entry name" value="Dup_hybrid_motif"/>
</dbReference>
<dbReference type="GO" id="GO:0004222">
    <property type="term" value="F:metalloendopeptidase activity"/>
    <property type="evidence" value="ECO:0007669"/>
    <property type="project" value="TreeGrafter"/>
</dbReference>
<dbReference type="EMBL" id="DXES01000119">
    <property type="protein sequence ID" value="HIX65655.1"/>
    <property type="molecule type" value="Genomic_DNA"/>
</dbReference>
<dbReference type="Proteomes" id="UP000886800">
    <property type="component" value="Unassembled WGS sequence"/>
</dbReference>
<gene>
    <name evidence="3" type="ORF">H9736_05335</name>
</gene>
<name>A0A9D1WRV5_9FIRM</name>
<dbReference type="InterPro" id="IPR050570">
    <property type="entry name" value="Cell_wall_metabolism_enzyme"/>
</dbReference>
<reference evidence="3" key="2">
    <citation type="submission" date="2021-04" db="EMBL/GenBank/DDBJ databases">
        <authorList>
            <person name="Gilroy R."/>
        </authorList>
    </citation>
    <scope>NUCLEOTIDE SEQUENCE</scope>
    <source>
        <strain evidence="3">CHK188-5543</strain>
    </source>
</reference>
<protein>
    <submittedName>
        <fullName evidence="3">M23 family metallopeptidase</fullName>
    </submittedName>
</protein>
<feature type="region of interest" description="Disordered" evidence="1">
    <location>
        <begin position="1"/>
        <end position="22"/>
    </location>
</feature>
<dbReference type="CDD" id="cd12797">
    <property type="entry name" value="M23_peptidase"/>
    <property type="match status" value="1"/>
</dbReference>
<proteinExistence type="predicted"/>
<dbReference type="SUPFAM" id="SSF51261">
    <property type="entry name" value="Duplicated hybrid motif"/>
    <property type="match status" value="1"/>
</dbReference>
<comment type="caution">
    <text evidence="3">The sequence shown here is derived from an EMBL/GenBank/DDBJ whole genome shotgun (WGS) entry which is preliminary data.</text>
</comment>
<evidence type="ECO:0000259" key="2">
    <source>
        <dbReference type="Pfam" id="PF01551"/>
    </source>
</evidence>
<organism evidence="3 4">
    <name type="scientific">Candidatus Anaerotruncus excrementipullorum</name>
    <dbReference type="NCBI Taxonomy" id="2838465"/>
    <lineage>
        <taxon>Bacteria</taxon>
        <taxon>Bacillati</taxon>
        <taxon>Bacillota</taxon>
        <taxon>Clostridia</taxon>
        <taxon>Eubacteriales</taxon>
        <taxon>Oscillospiraceae</taxon>
        <taxon>Anaerotruncus</taxon>
    </lineage>
</organism>
<dbReference type="Pfam" id="PF01551">
    <property type="entry name" value="Peptidase_M23"/>
    <property type="match status" value="1"/>
</dbReference>